<feature type="region of interest" description="Disordered" evidence="4">
    <location>
        <begin position="83"/>
        <end position="125"/>
    </location>
</feature>
<gene>
    <name evidence="6" type="ORF">TCMB3V08_LOCUS4934</name>
</gene>
<evidence type="ECO:0000256" key="2">
    <source>
        <dbReference type="ARBA" id="ARBA00023163"/>
    </source>
</evidence>
<feature type="compositionally biased region" description="Low complexity" evidence="4">
    <location>
        <begin position="765"/>
        <end position="775"/>
    </location>
</feature>
<feature type="compositionally biased region" description="Low complexity" evidence="4">
    <location>
        <begin position="1500"/>
        <end position="1513"/>
    </location>
</feature>
<feature type="region of interest" description="Disordered" evidence="4">
    <location>
        <begin position="573"/>
        <end position="653"/>
    </location>
</feature>
<proteinExistence type="predicted"/>
<dbReference type="InterPro" id="IPR051232">
    <property type="entry name" value="ARID/SWI1_ChromRemod"/>
</dbReference>
<feature type="compositionally biased region" description="Polar residues" evidence="4">
    <location>
        <begin position="1252"/>
        <end position="1261"/>
    </location>
</feature>
<feature type="compositionally biased region" description="Low complexity" evidence="4">
    <location>
        <begin position="620"/>
        <end position="631"/>
    </location>
</feature>
<keyword evidence="2" id="KW-0804">Transcription</keyword>
<dbReference type="InterPro" id="IPR001606">
    <property type="entry name" value="ARID_dom"/>
</dbReference>
<feature type="compositionally biased region" description="Basic and acidic residues" evidence="4">
    <location>
        <begin position="352"/>
        <end position="404"/>
    </location>
</feature>
<keyword evidence="3" id="KW-0539">Nucleus</keyword>
<feature type="compositionally biased region" description="Basic residues" evidence="4">
    <location>
        <begin position="588"/>
        <end position="599"/>
    </location>
</feature>
<evidence type="ECO:0000259" key="5">
    <source>
        <dbReference type="PROSITE" id="PS51011"/>
    </source>
</evidence>
<evidence type="ECO:0000256" key="4">
    <source>
        <dbReference type="SAM" id="MobiDB-lite"/>
    </source>
</evidence>
<feature type="compositionally biased region" description="Polar residues" evidence="4">
    <location>
        <begin position="1358"/>
        <end position="1367"/>
    </location>
</feature>
<organism evidence="6">
    <name type="scientific">Timema californicum</name>
    <name type="common">California timema</name>
    <name type="synonym">Walking stick</name>
    <dbReference type="NCBI Taxonomy" id="61474"/>
    <lineage>
        <taxon>Eukaryota</taxon>
        <taxon>Metazoa</taxon>
        <taxon>Ecdysozoa</taxon>
        <taxon>Arthropoda</taxon>
        <taxon>Hexapoda</taxon>
        <taxon>Insecta</taxon>
        <taxon>Pterygota</taxon>
        <taxon>Neoptera</taxon>
        <taxon>Polyneoptera</taxon>
        <taxon>Phasmatodea</taxon>
        <taxon>Timematodea</taxon>
        <taxon>Timematoidea</taxon>
        <taxon>Timematidae</taxon>
        <taxon>Timema</taxon>
    </lineage>
</organism>
<feature type="compositionally biased region" description="Basic and acidic residues" evidence="4">
    <location>
        <begin position="728"/>
        <end position="738"/>
    </location>
</feature>
<evidence type="ECO:0000256" key="3">
    <source>
        <dbReference type="ARBA" id="ARBA00023242"/>
    </source>
</evidence>
<accession>A0A7R9J466</accession>
<feature type="compositionally biased region" description="Polar residues" evidence="4">
    <location>
        <begin position="1303"/>
        <end position="1314"/>
    </location>
</feature>
<dbReference type="InterPro" id="IPR025995">
    <property type="entry name" value="Tudor-knot"/>
</dbReference>
<feature type="domain" description="ARID" evidence="5">
    <location>
        <begin position="1"/>
        <end position="54"/>
    </location>
</feature>
<dbReference type="Pfam" id="PF01388">
    <property type="entry name" value="ARID"/>
    <property type="match status" value="1"/>
</dbReference>
<protein>
    <submittedName>
        <fullName evidence="6">(California timema) hypothetical protein</fullName>
    </submittedName>
</protein>
<dbReference type="SUPFAM" id="SSF54160">
    <property type="entry name" value="Chromo domain-like"/>
    <property type="match status" value="1"/>
</dbReference>
<feature type="region of interest" description="Disordered" evidence="4">
    <location>
        <begin position="961"/>
        <end position="993"/>
    </location>
</feature>
<dbReference type="SUPFAM" id="SSF46774">
    <property type="entry name" value="ARID-like"/>
    <property type="match status" value="1"/>
</dbReference>
<feature type="compositionally biased region" description="Basic and acidic residues" evidence="4">
    <location>
        <begin position="433"/>
        <end position="449"/>
    </location>
</feature>
<feature type="region of interest" description="Disordered" evidence="4">
    <location>
        <begin position="160"/>
        <end position="270"/>
    </location>
</feature>
<feature type="region of interest" description="Disordered" evidence="4">
    <location>
        <begin position="1302"/>
        <end position="1382"/>
    </location>
</feature>
<dbReference type="Pfam" id="PF11717">
    <property type="entry name" value="Tudor-knot"/>
    <property type="match status" value="1"/>
</dbReference>
<dbReference type="CDD" id="cd16100">
    <property type="entry name" value="ARID"/>
    <property type="match status" value="1"/>
</dbReference>
<feature type="compositionally biased region" description="Polar residues" evidence="4">
    <location>
        <begin position="601"/>
        <end position="613"/>
    </location>
</feature>
<feature type="compositionally biased region" description="Acidic residues" evidence="4">
    <location>
        <begin position="1319"/>
        <end position="1333"/>
    </location>
</feature>
<feature type="region of interest" description="Disordered" evidence="4">
    <location>
        <begin position="1224"/>
        <end position="1264"/>
    </location>
</feature>
<dbReference type="Gene3D" id="1.10.150.60">
    <property type="entry name" value="ARID DNA-binding domain"/>
    <property type="match status" value="1"/>
</dbReference>
<dbReference type="EMBL" id="OE180930">
    <property type="protein sequence ID" value="CAD7572281.1"/>
    <property type="molecule type" value="Genomic_DNA"/>
</dbReference>
<dbReference type="GO" id="GO:0000976">
    <property type="term" value="F:transcription cis-regulatory region binding"/>
    <property type="evidence" value="ECO:0007669"/>
    <property type="project" value="TreeGrafter"/>
</dbReference>
<sequence length="1513" mass="169569">MVVHKLGGYNRVTNHNQWKTVSHKLGFGMSGSSVINLVKQSYKKFLHSFEDFYRKLGCTMVNHPRGNRSRHRAGRSLIRDRDRSTPINIPKDKDKSANTMAEKRTEFGDRDTQLAESKEFIEDTKKGNLEESTKLTKDLTKEEHTKKMENIEVAVDKIKEKEEKPKEEKLKPKEEKLKTKEEKLKPKEEKLKPKEEKLNPKEEKVKPKEEIVMIKEDKDDNVKPKEDKVKVKDDKSKVLEVPKKDIEDKEERLRARETKKEDKSKEKELRGRMTELEKVVRIVLEDKGRFAQMSAAGCSTPVVQAGRVGGLNKEIKVRKEEKNKFINKEKIEEKQKIKEGDKLTTDEGENPDEIKRKVEKKTEDDEKQTRSKSKDEPRSKKDVTPVDRRTRESRSPGREFEKKPSPPSLQKTKKLDDDVIVLGFQKKRGRKRKDSEEKPKSEEVSSLVPHERRSGCIEGEKCLQAVKRSSMCGGTTRGRSVGEVCSMTRGKRVGGEGSNPRSTGQLSNHVTVLAGDKLKVYYGPTQESKVVYEAKVVEIDMKQKMFLVHYTGWNTRYDEWIKRGRIAENLSWTPSRDRRARQSGSQNKLRKPLQGKRGRPSLSSHSQDGSSRSCSKEPRSTTPSSITSCSSRAKSPATPIARPPSSRITRNTSVESLGLGLEFLRRTRRMSGHTDMSVASYTESEEEEEEEEFETDAETEEADTAVSAQTRSKSEKKDNSSPESSGVTDEKPFRRKLLEEDDDASLGERRSKRTKKMVAPIVPTSSSSSLSSSPSIKGEEYPVKTEMIEEEELLSEDEQPRGRDFDLNQIRSELKGIERAVNISPQDTLLKHSEDKQEPLVKLITEFKEETVMVTKEEYNIPVVTEQTKEPAAFKNIADTSAEDIYEFKEPEPFEFEVRSKRDLSEGRRPIGRIFDEVVPETKVDKSPRKRFGRGKVAIKINSPLEGEMKRRFNRTIGRKIEQATQSGGKNVQEIADKPAVTEPAPVPAKPRQLSACEEAFDKLCESPVYHSASKPSPSRCLASDSSAVDISPLSLFSKLPGDQEDDCGEDSNDRLVISETEETVAESEGPLFSYPKLFPGLVGSDPPVPKMEETSLGGVEPIDKPPEPPRLPPIAESSLFDMTYKNESTTKLEFETDRQKDICKVNVSEECKKEEDDMRGCNSIETSTTMHEDVIKLLLKPGKVVEDYEEDPINAAIQRVIEQSMSDGSNDADIFDENTVMRQPSPVSSSLRQDQTFSPNKEEHSEIDSSVECTKSSPNTELIGDITVQESAILSPKREPCVGTIDKGTLFCFEKLVKQEGNGKTSDSYNIESGNDKSDDDDDDDEEEEDGSADITLQNPKRRRLDFEPGSTEKNMENNPGNIDSKTIQKEEEPVCEAVKSPSLEPYADLSLKCEELDIPASPLAEGKADPDTEAADNLCSLLCEETIPGSPAPVTEPGQEQETGNKVLEMPFASAVSSNCIPPPATSSSTVPVSVGVAVKRGSSEAAPVMDNTPPTTPDSTLSTISDSPRE</sequence>
<feature type="region of interest" description="Disordered" evidence="4">
    <location>
        <begin position="305"/>
        <end position="449"/>
    </location>
</feature>
<feature type="region of interest" description="Disordered" evidence="4">
    <location>
        <begin position="1484"/>
        <end position="1513"/>
    </location>
</feature>
<dbReference type="GO" id="GO:0005694">
    <property type="term" value="C:chromosome"/>
    <property type="evidence" value="ECO:0007669"/>
    <property type="project" value="UniProtKB-ARBA"/>
</dbReference>
<dbReference type="Gene3D" id="2.30.30.140">
    <property type="match status" value="1"/>
</dbReference>
<feature type="region of interest" description="Disordered" evidence="4">
    <location>
        <begin position="673"/>
        <end position="783"/>
    </location>
</feature>
<dbReference type="InterPro" id="IPR016197">
    <property type="entry name" value="Chromo-like_dom_sf"/>
</dbReference>
<dbReference type="PANTHER" id="PTHR13964:SF27">
    <property type="entry name" value="HAT-TRICK, ISOFORM D"/>
    <property type="match status" value="1"/>
</dbReference>
<dbReference type="InterPro" id="IPR036431">
    <property type="entry name" value="ARID_dom_sf"/>
</dbReference>
<reference evidence="6" key="1">
    <citation type="submission" date="2020-11" db="EMBL/GenBank/DDBJ databases">
        <authorList>
            <person name="Tran Van P."/>
        </authorList>
    </citation>
    <scope>NUCLEOTIDE SEQUENCE</scope>
</reference>
<dbReference type="GO" id="GO:0005634">
    <property type="term" value="C:nucleus"/>
    <property type="evidence" value="ECO:0007669"/>
    <property type="project" value="TreeGrafter"/>
</dbReference>
<feature type="region of interest" description="Disordered" evidence="4">
    <location>
        <begin position="1061"/>
        <end position="1116"/>
    </location>
</feature>
<feature type="compositionally biased region" description="Polar residues" evidence="4">
    <location>
        <begin position="1224"/>
        <end position="1240"/>
    </location>
</feature>
<evidence type="ECO:0000256" key="1">
    <source>
        <dbReference type="ARBA" id="ARBA00023015"/>
    </source>
</evidence>
<dbReference type="PANTHER" id="PTHR13964">
    <property type="entry name" value="RBP-RELATED"/>
    <property type="match status" value="1"/>
</dbReference>
<keyword evidence="1" id="KW-0805">Transcription regulation</keyword>
<dbReference type="GO" id="GO:0006357">
    <property type="term" value="P:regulation of transcription by RNA polymerase II"/>
    <property type="evidence" value="ECO:0007669"/>
    <property type="project" value="TreeGrafter"/>
</dbReference>
<name>A0A7R9J466_TIMCA</name>
<dbReference type="CDD" id="cd20104">
    <property type="entry name" value="MBT_PHF20L1-like"/>
    <property type="match status" value="1"/>
</dbReference>
<feature type="compositionally biased region" description="Acidic residues" evidence="4">
    <location>
        <begin position="683"/>
        <end position="703"/>
    </location>
</feature>
<feature type="compositionally biased region" description="Basic and acidic residues" evidence="4">
    <location>
        <begin position="313"/>
        <end position="345"/>
    </location>
</feature>
<dbReference type="PROSITE" id="PS51011">
    <property type="entry name" value="ARID"/>
    <property type="match status" value="1"/>
</dbReference>
<evidence type="ECO:0000313" key="6">
    <source>
        <dbReference type="EMBL" id="CAD7572281.1"/>
    </source>
</evidence>